<reference evidence="2 3" key="1">
    <citation type="submission" date="2019-01" db="EMBL/GenBank/DDBJ databases">
        <title>Draft genome sequence of Psathyrella aberdarensis IHI B618.</title>
        <authorList>
            <person name="Buettner E."/>
            <person name="Kellner H."/>
        </authorList>
    </citation>
    <scope>NUCLEOTIDE SEQUENCE [LARGE SCALE GENOMIC DNA]</scope>
    <source>
        <strain evidence="2 3">IHI B618</strain>
    </source>
</reference>
<dbReference type="AlphaFoldDB" id="A0A4Q2DH83"/>
<comment type="caution">
    <text evidence="2">The sequence shown here is derived from an EMBL/GenBank/DDBJ whole genome shotgun (WGS) entry which is preliminary data.</text>
</comment>
<feature type="compositionally biased region" description="Polar residues" evidence="1">
    <location>
        <begin position="705"/>
        <end position="735"/>
    </location>
</feature>
<evidence type="ECO:0000256" key="1">
    <source>
        <dbReference type="SAM" id="MobiDB-lite"/>
    </source>
</evidence>
<dbReference type="EMBL" id="SDEE01000213">
    <property type="protein sequence ID" value="RXW19237.1"/>
    <property type="molecule type" value="Genomic_DNA"/>
</dbReference>
<proteinExistence type="predicted"/>
<keyword evidence="3" id="KW-1185">Reference proteome</keyword>
<dbReference type="OrthoDB" id="10277472at2759"/>
<gene>
    <name evidence="2" type="ORF">EST38_g6607</name>
</gene>
<accession>A0A4Q2DH83</accession>
<organism evidence="2 3">
    <name type="scientific">Candolleomyces aberdarensis</name>
    <dbReference type="NCBI Taxonomy" id="2316362"/>
    <lineage>
        <taxon>Eukaryota</taxon>
        <taxon>Fungi</taxon>
        <taxon>Dikarya</taxon>
        <taxon>Basidiomycota</taxon>
        <taxon>Agaricomycotina</taxon>
        <taxon>Agaricomycetes</taxon>
        <taxon>Agaricomycetidae</taxon>
        <taxon>Agaricales</taxon>
        <taxon>Agaricineae</taxon>
        <taxon>Psathyrellaceae</taxon>
        <taxon>Candolleomyces</taxon>
    </lineage>
</organism>
<sequence length="996" mass="109033">MNSPQLRPMPLIGQDMPIYPSQVAEVDHNLQGLNFSSQIEFWQYARSRKPTAIRHPLDLTFRGLFEVDPQTVGIQDGIGQYPRGKLLEELAIHVLEGYRHLIDYLVECDATVEDESVEDDTVYQAAHLLAEAGEAYDLNLDRATAVVDCVSNHSYPHWPSRAIASLILMSYGLLLRGVGNFIDLFKCNNIPSPQFDPEKIYHLWYDVIGQDVHSLLQIHCKRARDSPFDTPSLTLRKASLLLSTLTDQELDTATAVITSLGRFDMPSGEIARAALSRAHRRLSAQLIYENSSPEIDMDCDEGCTLTLISTFIPDLILDMSATKEAPGPDVDRPDTLLLIGSNSKEVFREEDGGTAFNLSKVNFALDESMLGEYGSPLDGNSISSDRFRRFKEDKPLTTEETAQIVLEKISLVVLGDYYEAEAADAVDFNFAYPRESSQAIVQTSKLMGTMKSAHNLLPIARSLVEELKERPRWPPRAVASLIIHLYTLVQHTMLTEESLLAASDVHLSDLVQKWCQLCQPSLVKFATFMNDYCSDQSDLPNYIPNVSQDLRKKAGYLLVAARTFQDRATLANEVISCLGKFLVSTQVIANVALESVEDIPPDLLKSRGATEPREKSVRFSPGTMNMSSPLPVSQQHTASVPKIPSPPSFPSVGHSSAEIVQAPLPVKPELSGATGYVPQYGSLGMPGGFVSAHYAQSNAVSGQGMLSQASNTQQQPLSTRDAPPTSSFASQTSQQHRIHSPQGLGGTPAQRSQGDLFKEASVSLATSNTNQNPTHSMAPPTESPFSGFPSRNPFNPSASAHLLGGLMQPYPASAPQPVAAVMSSVYQPHGLYPSAPVSNGLAHGTSYQNLDGPVDLIPKYSPTELKIPNTSDSFSFYKVQGLNKLDFSRLRTTQALVVGDTLEYTDTTSPKRRKISTGKDDPYFKHPLYSGADTRILAMKNMTTMEPTYVKPSSYSSKARQFELAKVNVVSRSSSSSKSKGKERAGSDDNASLSSD</sequence>
<feature type="region of interest" description="Disordered" evidence="1">
    <location>
        <begin position="968"/>
        <end position="996"/>
    </location>
</feature>
<feature type="region of interest" description="Disordered" evidence="1">
    <location>
        <begin position="705"/>
        <end position="752"/>
    </location>
</feature>
<feature type="compositionally biased region" description="Polar residues" evidence="1">
    <location>
        <begin position="622"/>
        <end position="638"/>
    </location>
</feature>
<feature type="compositionally biased region" description="Low complexity" evidence="1">
    <location>
        <begin position="968"/>
        <end position="978"/>
    </location>
</feature>
<feature type="region of interest" description="Disordered" evidence="1">
    <location>
        <begin position="604"/>
        <end position="643"/>
    </location>
</feature>
<protein>
    <submittedName>
        <fullName evidence="2">Uncharacterized protein</fullName>
    </submittedName>
</protein>
<feature type="region of interest" description="Disordered" evidence="1">
    <location>
        <begin position="767"/>
        <end position="793"/>
    </location>
</feature>
<name>A0A4Q2DH83_9AGAR</name>
<evidence type="ECO:0000313" key="2">
    <source>
        <dbReference type="EMBL" id="RXW19237.1"/>
    </source>
</evidence>
<dbReference type="Proteomes" id="UP000290288">
    <property type="component" value="Unassembled WGS sequence"/>
</dbReference>
<feature type="compositionally biased region" description="Basic and acidic residues" evidence="1">
    <location>
        <begin position="604"/>
        <end position="617"/>
    </location>
</feature>
<evidence type="ECO:0000313" key="3">
    <source>
        <dbReference type="Proteomes" id="UP000290288"/>
    </source>
</evidence>